<keyword evidence="2" id="KW-1185">Reference proteome</keyword>
<organism evidence="1 2">
    <name type="scientific">Racocetra persica</name>
    <dbReference type="NCBI Taxonomy" id="160502"/>
    <lineage>
        <taxon>Eukaryota</taxon>
        <taxon>Fungi</taxon>
        <taxon>Fungi incertae sedis</taxon>
        <taxon>Mucoromycota</taxon>
        <taxon>Glomeromycotina</taxon>
        <taxon>Glomeromycetes</taxon>
        <taxon>Diversisporales</taxon>
        <taxon>Gigasporaceae</taxon>
        <taxon>Racocetra</taxon>
    </lineage>
</organism>
<evidence type="ECO:0000313" key="1">
    <source>
        <dbReference type="EMBL" id="CAG8821345.1"/>
    </source>
</evidence>
<protein>
    <submittedName>
        <fullName evidence="1">13015_t:CDS:1</fullName>
    </submittedName>
</protein>
<sequence length="75" mass="9036">ALFQMMEEQSSHKKDTILEPAQSTPGNQAEVEVFYAIIEDYFTEEIVEKNEISWTTVEEIWDDMWNNRWDEEEFN</sequence>
<accession>A0ACA9S259</accession>
<dbReference type="EMBL" id="CAJVQC010084759">
    <property type="protein sequence ID" value="CAG8821345.1"/>
    <property type="molecule type" value="Genomic_DNA"/>
</dbReference>
<dbReference type="Proteomes" id="UP000789920">
    <property type="component" value="Unassembled WGS sequence"/>
</dbReference>
<proteinExistence type="predicted"/>
<reference evidence="1" key="1">
    <citation type="submission" date="2021-06" db="EMBL/GenBank/DDBJ databases">
        <authorList>
            <person name="Kallberg Y."/>
            <person name="Tangrot J."/>
            <person name="Rosling A."/>
        </authorList>
    </citation>
    <scope>NUCLEOTIDE SEQUENCE</scope>
    <source>
        <strain evidence="1">MA461A</strain>
    </source>
</reference>
<feature type="non-terminal residue" evidence="1">
    <location>
        <position position="1"/>
    </location>
</feature>
<name>A0ACA9S259_9GLOM</name>
<comment type="caution">
    <text evidence="1">The sequence shown here is derived from an EMBL/GenBank/DDBJ whole genome shotgun (WGS) entry which is preliminary data.</text>
</comment>
<evidence type="ECO:0000313" key="2">
    <source>
        <dbReference type="Proteomes" id="UP000789920"/>
    </source>
</evidence>
<gene>
    <name evidence="1" type="ORF">RPERSI_LOCUS25566</name>
</gene>